<dbReference type="SUPFAM" id="SSF57492">
    <property type="entry name" value="Trefoil"/>
    <property type="match status" value="1"/>
</dbReference>
<organism evidence="14 15">
    <name type="scientific">Clavelina lepadiformis</name>
    <name type="common">Light-bulb sea squirt</name>
    <name type="synonym">Ascidia lepadiformis</name>
    <dbReference type="NCBI Taxonomy" id="159417"/>
    <lineage>
        <taxon>Eukaryota</taxon>
        <taxon>Metazoa</taxon>
        <taxon>Chordata</taxon>
        <taxon>Tunicata</taxon>
        <taxon>Ascidiacea</taxon>
        <taxon>Aplousobranchia</taxon>
        <taxon>Clavelinidae</taxon>
        <taxon>Clavelina</taxon>
    </lineage>
</organism>
<dbReference type="Gene3D" id="2.10.10.10">
    <property type="entry name" value="Fibronectin, type II, collagen-binding"/>
    <property type="match status" value="1"/>
</dbReference>
<dbReference type="EMBL" id="CAWYQH010000002">
    <property type="protein sequence ID" value="CAK8673206.1"/>
    <property type="molecule type" value="Genomic_DNA"/>
</dbReference>
<proteinExistence type="predicted"/>
<keyword evidence="2 10" id="KW-0812">Transmembrane</keyword>
<dbReference type="Gene3D" id="4.10.110.10">
    <property type="entry name" value="Spasmolytic Protein, domain 1"/>
    <property type="match status" value="1"/>
</dbReference>
<dbReference type="InterPro" id="IPR044913">
    <property type="entry name" value="P_trefoil_dom_sf"/>
</dbReference>
<evidence type="ECO:0000256" key="7">
    <source>
        <dbReference type="ARBA" id="ARBA00023180"/>
    </source>
</evidence>
<gene>
    <name evidence="14" type="ORF">CVLEPA_LOCUS3019</name>
</gene>
<evidence type="ECO:0000256" key="9">
    <source>
        <dbReference type="SAM" id="MobiDB-lite"/>
    </source>
</evidence>
<dbReference type="SUPFAM" id="SSF57440">
    <property type="entry name" value="Kringle-like"/>
    <property type="match status" value="1"/>
</dbReference>
<keyword evidence="7" id="KW-0325">Glycoprotein</keyword>
<dbReference type="PROSITE" id="PS00615">
    <property type="entry name" value="C_TYPE_LECTIN_1"/>
    <property type="match status" value="5"/>
</dbReference>
<evidence type="ECO:0000256" key="3">
    <source>
        <dbReference type="ARBA" id="ARBA00022737"/>
    </source>
</evidence>
<evidence type="ECO:0000259" key="11">
    <source>
        <dbReference type="PROSITE" id="PS50041"/>
    </source>
</evidence>
<protein>
    <recommendedName>
        <fullName evidence="16">Macrophage mannose receptor 1-like</fullName>
    </recommendedName>
</protein>
<dbReference type="CDD" id="cd00037">
    <property type="entry name" value="CLECT"/>
    <property type="match status" value="5"/>
</dbReference>
<keyword evidence="6" id="KW-1015">Disulfide bond</keyword>
<dbReference type="InterPro" id="IPR016186">
    <property type="entry name" value="C-type_lectin-like/link_sf"/>
</dbReference>
<dbReference type="InterPro" id="IPR013806">
    <property type="entry name" value="Kringle-like"/>
</dbReference>
<dbReference type="PROSITE" id="PS50041">
    <property type="entry name" value="C_TYPE_LECTIN_2"/>
    <property type="match status" value="7"/>
</dbReference>
<dbReference type="SUPFAM" id="SSF56436">
    <property type="entry name" value="C-type lectin-like"/>
    <property type="match status" value="7"/>
</dbReference>
<dbReference type="SMART" id="SM00018">
    <property type="entry name" value="PD"/>
    <property type="match status" value="1"/>
</dbReference>
<feature type="domain" description="C-type lectin" evidence="11">
    <location>
        <begin position="936"/>
        <end position="1055"/>
    </location>
</feature>
<dbReference type="PROSITE" id="PS51092">
    <property type="entry name" value="FN2_2"/>
    <property type="match status" value="1"/>
</dbReference>
<feature type="domain" description="P-type" evidence="13">
    <location>
        <begin position="1061"/>
        <end position="1109"/>
    </location>
</feature>
<evidence type="ECO:0000259" key="12">
    <source>
        <dbReference type="PROSITE" id="PS51092"/>
    </source>
</evidence>
<comment type="caution">
    <text evidence="8">Lacks conserved residue(s) required for the propagation of feature annotation.</text>
</comment>
<dbReference type="CDD" id="cd00111">
    <property type="entry name" value="Trefoil"/>
    <property type="match status" value="1"/>
</dbReference>
<accession>A0ABP0F2X3</accession>
<evidence type="ECO:0000256" key="1">
    <source>
        <dbReference type="ARBA" id="ARBA00004167"/>
    </source>
</evidence>
<keyword evidence="15" id="KW-1185">Reference proteome</keyword>
<comment type="subcellular location">
    <subcellularLocation>
        <location evidence="1">Membrane</location>
        <topology evidence="1">Single-pass membrane protein</topology>
    </subcellularLocation>
</comment>
<evidence type="ECO:0000313" key="14">
    <source>
        <dbReference type="EMBL" id="CAK8673206.1"/>
    </source>
</evidence>
<evidence type="ECO:0000256" key="10">
    <source>
        <dbReference type="SAM" id="Phobius"/>
    </source>
</evidence>
<dbReference type="Gene3D" id="3.10.100.10">
    <property type="entry name" value="Mannose-Binding Protein A, subunit A"/>
    <property type="match status" value="7"/>
</dbReference>
<dbReference type="PANTHER" id="PTHR22803">
    <property type="entry name" value="MANNOSE, PHOSPHOLIPASE, LECTIN RECEPTOR RELATED"/>
    <property type="match status" value="1"/>
</dbReference>
<dbReference type="SMART" id="SM00059">
    <property type="entry name" value="FN2"/>
    <property type="match status" value="1"/>
</dbReference>
<dbReference type="Pfam" id="PF00088">
    <property type="entry name" value="Trefoil"/>
    <property type="match status" value="1"/>
</dbReference>
<evidence type="ECO:0000256" key="6">
    <source>
        <dbReference type="ARBA" id="ARBA00023157"/>
    </source>
</evidence>
<dbReference type="PROSITE" id="PS51448">
    <property type="entry name" value="P_TREFOIL_2"/>
    <property type="match status" value="1"/>
</dbReference>
<keyword evidence="5 10" id="KW-0472">Membrane</keyword>
<feature type="domain" description="C-type lectin" evidence="11">
    <location>
        <begin position="119"/>
        <end position="289"/>
    </location>
</feature>
<dbReference type="InterPro" id="IPR000562">
    <property type="entry name" value="FN_type2_dom"/>
</dbReference>
<feature type="domain" description="C-type lectin" evidence="11">
    <location>
        <begin position="490"/>
        <end position="606"/>
    </location>
</feature>
<dbReference type="InterPro" id="IPR050111">
    <property type="entry name" value="C-type_lectin/snaclec_domain"/>
</dbReference>
<dbReference type="Pfam" id="PF00059">
    <property type="entry name" value="Lectin_C"/>
    <property type="match status" value="7"/>
</dbReference>
<evidence type="ECO:0000256" key="4">
    <source>
        <dbReference type="ARBA" id="ARBA00022989"/>
    </source>
</evidence>
<evidence type="ECO:0000259" key="13">
    <source>
        <dbReference type="PROSITE" id="PS51448"/>
    </source>
</evidence>
<feature type="domain" description="Fibronectin type-II" evidence="12">
    <location>
        <begin position="210"/>
        <end position="259"/>
    </location>
</feature>
<feature type="domain" description="C-type lectin" evidence="11">
    <location>
        <begin position="1"/>
        <end position="92"/>
    </location>
</feature>
<evidence type="ECO:0008006" key="16">
    <source>
        <dbReference type="Google" id="ProtNLM"/>
    </source>
</evidence>
<feature type="region of interest" description="Disordered" evidence="9">
    <location>
        <begin position="1182"/>
        <end position="1214"/>
    </location>
</feature>
<feature type="domain" description="C-type lectin" evidence="11">
    <location>
        <begin position="633"/>
        <end position="749"/>
    </location>
</feature>
<dbReference type="InterPro" id="IPR001304">
    <property type="entry name" value="C-type_lectin-like"/>
</dbReference>
<dbReference type="InterPro" id="IPR036943">
    <property type="entry name" value="FN_type2_sf"/>
</dbReference>
<keyword evidence="4 10" id="KW-1133">Transmembrane helix</keyword>
<sequence length="1214" mass="134571">MGADLSSIHSSGENDFHEYIITQGDRGRDVWIGMNDLRTQNYYQWADDTVVDMTKWNVGEPNGGGERCVEIYRLFGFWNDKNCESEISFICKKEKQYLPPLDPEDVPVDEGCEAGWRAYGSSCYQTSDDEYMFIYANRHCEEKNAKLVSVHDDYEQAFIHSLITNSLPPNLGYTAWIGLSAKTLEDGQLIYEWESGESVTYTHWDVDEPDVRFSCAIPWTYKGNTYYGCITFDHPARLEDTPWCSITPVYKGQWINCDTGYEYGCTFMDDQTGFWQIDICGQNRYYVCEKDRNGFTQPVDTTPSTAGTCDTSNGWVGDTRSGYCYQIHEYLDDDREKRLSWPDAVDFCQAQGADLVSIHSEDDMIIISDFVMQKPVYSYVYFWLGLNNVELSQGYQWTDGSPVDFTYWNSGEPNNHQGLENCVESQLYDQYSGWNDLNCDATRNYICKIRKDKKPSSPPTLPPPAGNEDIVACGTNPDGTWIRYQVPDTGDDKCYMFIDSINHGWQYAENDCITKGGHLVAIQSADENSFILSRGYQTTAQALWIGLRNSGGSAFYWADGSPYVYTNWSPGEPNNYYDSEGCVTISPDGGLWNDDNCGRTFGYVCEKIIGSTGGQVDPTPQATGNCPTGFSPYGNNCYITGGEKTYTWETAREWCKNNSAELVVIGNEYEQSFLNNYLYEKGSTFWIGLSDRFTGSGQFVWIDQSEVAYTNWAPGEPDGSYEGCAVISPSNDGYWADADCYGYNQFVCSVRKSTSNPAPPNTQSPIGCKNGYLSSTHEEACYKLMDVAMSWDDARKACQAEGSKTDLVSVTEIYDNDLIKSWFWRDITSGDSMWLGMSFVVVTSANGATSVQFTWADGWPTSYTNWALNEPSTDATDFGSGCVLMNRDGSWSAVPTTGTGASCATSLPFVCKQTLGTIPTTPVPGTGTCDPGFFAYGDYCYLINFGTTDATSRSWFESAIQCEERGAALASFHNIEEVQAVIGTIGSTTSHNLFIGMSSNGFDGWQWKDGTAADFFNWGNNEPNGQDGEECVEMYPWDGTWNDVSCYEDRGYVCRTTQGNTKCSVANVNRYDCGYEGIDEYQCVSRRGCCFDASFVSVQYNISGCYYPEGTIIGPSGLPVTVNPSKEPVTGNGLSAGAIVGIVIGVLVVIVLIAGGVYFFRGSSGKSMPSVSMPSFTMPNFTSSTKSPSSNAETSKGFDNPMALGDNGEFHSVA</sequence>
<dbReference type="InterPro" id="IPR018378">
    <property type="entry name" value="C-type_lectin_CS"/>
</dbReference>
<evidence type="ECO:0000256" key="5">
    <source>
        <dbReference type="ARBA" id="ARBA00023136"/>
    </source>
</evidence>
<evidence type="ECO:0000313" key="15">
    <source>
        <dbReference type="Proteomes" id="UP001642483"/>
    </source>
</evidence>
<feature type="compositionally biased region" description="Polar residues" evidence="9">
    <location>
        <begin position="1182"/>
        <end position="1194"/>
    </location>
</feature>
<dbReference type="SMART" id="SM00034">
    <property type="entry name" value="CLECT"/>
    <property type="match status" value="7"/>
</dbReference>
<reference evidence="14 15" key="1">
    <citation type="submission" date="2024-02" db="EMBL/GenBank/DDBJ databases">
        <authorList>
            <person name="Daric V."/>
            <person name="Darras S."/>
        </authorList>
    </citation>
    <scope>NUCLEOTIDE SEQUENCE [LARGE SCALE GENOMIC DNA]</scope>
</reference>
<dbReference type="InterPro" id="IPR000519">
    <property type="entry name" value="P_trefoil_dom"/>
</dbReference>
<dbReference type="InterPro" id="IPR016187">
    <property type="entry name" value="CTDL_fold"/>
</dbReference>
<feature type="transmembrane region" description="Helical" evidence="10">
    <location>
        <begin position="1134"/>
        <end position="1160"/>
    </location>
</feature>
<dbReference type="Proteomes" id="UP001642483">
    <property type="component" value="Unassembled WGS sequence"/>
</dbReference>
<feature type="domain" description="C-type lectin" evidence="11">
    <location>
        <begin position="320"/>
        <end position="448"/>
    </location>
</feature>
<name>A0ABP0F2X3_CLALP</name>
<evidence type="ECO:0000256" key="8">
    <source>
        <dbReference type="PROSITE-ProRule" id="PRU00479"/>
    </source>
</evidence>
<keyword evidence="3" id="KW-0677">Repeat</keyword>
<dbReference type="Pfam" id="PF00040">
    <property type="entry name" value="fn2"/>
    <property type="match status" value="1"/>
</dbReference>
<comment type="caution">
    <text evidence="14">The sequence shown here is derived from an EMBL/GenBank/DDBJ whole genome shotgun (WGS) entry which is preliminary data.</text>
</comment>
<evidence type="ECO:0000256" key="2">
    <source>
        <dbReference type="ARBA" id="ARBA00022692"/>
    </source>
</evidence>
<feature type="domain" description="C-type lectin" evidence="11">
    <location>
        <begin position="777"/>
        <end position="912"/>
    </location>
</feature>